<gene>
    <name evidence="1" type="ORF">B9T62_36565</name>
</gene>
<protein>
    <submittedName>
        <fullName evidence="1">Uncharacterized protein</fullName>
    </submittedName>
</protein>
<proteinExistence type="predicted"/>
<accession>A0A2Z2KPU6</accession>
<name>A0A2Z2KPU6_9BACL</name>
<evidence type="ECO:0000313" key="1">
    <source>
        <dbReference type="EMBL" id="ASA25763.1"/>
    </source>
</evidence>
<dbReference type="KEGG" id="pdh:B9T62_36565"/>
<dbReference type="RefSeq" id="WP_087919724.1">
    <property type="nucleotide sequence ID" value="NZ_CP021780.1"/>
</dbReference>
<dbReference type="Proteomes" id="UP000249890">
    <property type="component" value="Chromosome"/>
</dbReference>
<keyword evidence="2" id="KW-1185">Reference proteome</keyword>
<dbReference type="EMBL" id="CP021780">
    <property type="protein sequence ID" value="ASA25763.1"/>
    <property type="molecule type" value="Genomic_DNA"/>
</dbReference>
<reference evidence="1 2" key="1">
    <citation type="submission" date="2017-06" db="EMBL/GenBank/DDBJ databases">
        <title>Complete genome sequence of Paenibacillus donghaensis KCTC 13049T isolated from East Sea sediment, South Korea.</title>
        <authorList>
            <person name="Jung B.K."/>
            <person name="Hong S.-J."/>
            <person name="Shin J.-H."/>
        </authorList>
    </citation>
    <scope>NUCLEOTIDE SEQUENCE [LARGE SCALE GENOMIC DNA]</scope>
    <source>
        <strain evidence="1 2">KCTC 13049</strain>
    </source>
</reference>
<sequence length="144" mass="17081">MLREVMKGEKRMYFGSKRSNTVKPAKLNETDKAKIIVNVRKLISLSSKSKLSTIVHRFEVRAGRLYFYRLQEQFGWDDPDMQFIKPLINGKYKEFPWARITLYDAQGDKCEVDWQRYTGQWISLTEGNLAKCLVYIEENDDMFH</sequence>
<organism evidence="1 2">
    <name type="scientific">Paenibacillus donghaensis</name>
    <dbReference type="NCBI Taxonomy" id="414771"/>
    <lineage>
        <taxon>Bacteria</taxon>
        <taxon>Bacillati</taxon>
        <taxon>Bacillota</taxon>
        <taxon>Bacilli</taxon>
        <taxon>Bacillales</taxon>
        <taxon>Paenibacillaceae</taxon>
        <taxon>Paenibacillus</taxon>
    </lineage>
</organism>
<dbReference type="AlphaFoldDB" id="A0A2Z2KPU6"/>
<evidence type="ECO:0000313" key="2">
    <source>
        <dbReference type="Proteomes" id="UP000249890"/>
    </source>
</evidence>